<feature type="coiled-coil region" evidence="1">
    <location>
        <begin position="16"/>
        <end position="43"/>
    </location>
</feature>
<dbReference type="AlphaFoldDB" id="A0A4P6UX44"/>
<name>A0A4P6UX44_9BACL</name>
<sequence>MKFFEFIEPYYALIKAKDYEEAVKKYIEVVAGEEDEFDELLKECKLVPELYAIVKFSQAVGEDGKLSDVEEIVEVLESDEPEVLLIDGCLL</sequence>
<dbReference type="KEGG" id="uth:DKZ56_13245"/>
<keyword evidence="3" id="KW-1185">Reference proteome</keyword>
<dbReference type="Proteomes" id="UP000291151">
    <property type="component" value="Chromosome"/>
</dbReference>
<evidence type="ECO:0000313" key="2">
    <source>
        <dbReference type="EMBL" id="QBK27215.1"/>
    </source>
</evidence>
<proteinExistence type="predicted"/>
<protein>
    <submittedName>
        <fullName evidence="2">Uncharacterized protein</fullName>
    </submittedName>
</protein>
<keyword evidence="1" id="KW-0175">Coiled coil</keyword>
<reference evidence="2 3" key="1">
    <citation type="submission" date="2019-02" db="EMBL/GenBank/DDBJ databases">
        <title>Ureibacillus thermophilus.</title>
        <authorList>
            <person name="Sunny J.S."/>
            <person name="Natarajan A."/>
            <person name="Saleena L.M."/>
        </authorList>
    </citation>
    <scope>NUCLEOTIDE SEQUENCE [LARGE SCALE GENOMIC DNA]</scope>
    <source>
        <strain evidence="2 3">LM102</strain>
    </source>
</reference>
<accession>A0A4P6UX44</accession>
<organism evidence="2 3">
    <name type="scientific">Ureibacillus thermophilus</name>
    <dbReference type="NCBI Taxonomy" id="367743"/>
    <lineage>
        <taxon>Bacteria</taxon>
        <taxon>Bacillati</taxon>
        <taxon>Bacillota</taxon>
        <taxon>Bacilli</taxon>
        <taxon>Bacillales</taxon>
        <taxon>Caryophanaceae</taxon>
        <taxon>Ureibacillus</taxon>
    </lineage>
</organism>
<gene>
    <name evidence="2" type="ORF">DKZ56_13245</name>
</gene>
<evidence type="ECO:0000256" key="1">
    <source>
        <dbReference type="SAM" id="Coils"/>
    </source>
</evidence>
<dbReference type="EMBL" id="CP036528">
    <property type="protein sequence ID" value="QBK27215.1"/>
    <property type="molecule type" value="Genomic_DNA"/>
</dbReference>
<evidence type="ECO:0000313" key="3">
    <source>
        <dbReference type="Proteomes" id="UP000291151"/>
    </source>
</evidence>